<keyword evidence="2" id="KW-0812">Transmembrane</keyword>
<evidence type="ECO:0000256" key="2">
    <source>
        <dbReference type="SAM" id="Phobius"/>
    </source>
</evidence>
<keyword evidence="4" id="KW-1185">Reference proteome</keyword>
<dbReference type="SUPFAM" id="SSF103473">
    <property type="entry name" value="MFS general substrate transporter"/>
    <property type="match status" value="1"/>
</dbReference>
<dbReference type="EMBL" id="JACSPY010000011">
    <property type="protein sequence ID" value="MBD8021356.1"/>
    <property type="molecule type" value="Genomic_DNA"/>
</dbReference>
<feature type="compositionally biased region" description="Polar residues" evidence="1">
    <location>
        <begin position="137"/>
        <end position="151"/>
    </location>
</feature>
<evidence type="ECO:0000313" key="3">
    <source>
        <dbReference type="EMBL" id="MBD8021356.1"/>
    </source>
</evidence>
<feature type="transmembrane region" description="Helical" evidence="2">
    <location>
        <begin position="74"/>
        <end position="102"/>
    </location>
</feature>
<organism evidence="3 4">
    <name type="scientific">Brevibacterium gallinarum</name>
    <dbReference type="NCBI Taxonomy" id="2762220"/>
    <lineage>
        <taxon>Bacteria</taxon>
        <taxon>Bacillati</taxon>
        <taxon>Actinomycetota</taxon>
        <taxon>Actinomycetes</taxon>
        <taxon>Micrococcales</taxon>
        <taxon>Brevibacteriaceae</taxon>
        <taxon>Brevibacterium</taxon>
    </lineage>
</organism>
<sequence length="151" mass="15474">MGAILYGVTDVPGTYTAQSWTAIVILLLAVGLSAYVDAPPLLIGLLCAVGIGQSVCIVARNLSLRERLHPDLHVVGFALLYSLSGVGYGISAGISAAALVFFSPQTTVIIGLGLSSPQAVSSVSFADSDKSTHKETTTSSRLQSPGPVTSL</sequence>
<name>A0ABR8WXE8_9MICO</name>
<feature type="transmembrane region" description="Helical" evidence="2">
    <location>
        <begin position="42"/>
        <end position="62"/>
    </location>
</feature>
<dbReference type="Proteomes" id="UP000651517">
    <property type="component" value="Unassembled WGS sequence"/>
</dbReference>
<feature type="region of interest" description="Disordered" evidence="1">
    <location>
        <begin position="130"/>
        <end position="151"/>
    </location>
</feature>
<evidence type="ECO:0000256" key="1">
    <source>
        <dbReference type="SAM" id="MobiDB-lite"/>
    </source>
</evidence>
<proteinExistence type="predicted"/>
<dbReference type="InterPro" id="IPR036259">
    <property type="entry name" value="MFS_trans_sf"/>
</dbReference>
<reference evidence="3 4" key="1">
    <citation type="submission" date="2020-08" db="EMBL/GenBank/DDBJ databases">
        <title>A Genomic Blueprint of the Chicken Gut Microbiome.</title>
        <authorList>
            <person name="Gilroy R."/>
            <person name="Ravi A."/>
            <person name="Getino M."/>
            <person name="Pursley I."/>
            <person name="Horton D.L."/>
            <person name="Alikhan N.-F."/>
            <person name="Baker D."/>
            <person name="Gharbi K."/>
            <person name="Hall N."/>
            <person name="Watson M."/>
            <person name="Adriaenssens E.M."/>
            <person name="Foster-Nyarko E."/>
            <person name="Jarju S."/>
            <person name="Secka A."/>
            <person name="Antonio M."/>
            <person name="Oren A."/>
            <person name="Chaudhuri R."/>
            <person name="La Ragione R.M."/>
            <person name="Hildebrand F."/>
            <person name="Pallen M.J."/>
        </authorList>
    </citation>
    <scope>NUCLEOTIDE SEQUENCE [LARGE SCALE GENOMIC DNA]</scope>
    <source>
        <strain evidence="3 4">Re57</strain>
    </source>
</reference>
<protein>
    <recommendedName>
        <fullName evidence="5">MFS transporter</fullName>
    </recommendedName>
</protein>
<dbReference type="Gene3D" id="1.20.1250.20">
    <property type="entry name" value="MFS general substrate transporter like domains"/>
    <property type="match status" value="1"/>
</dbReference>
<accession>A0ABR8WXE8</accession>
<gene>
    <name evidence="3" type="ORF">H9634_11255</name>
</gene>
<keyword evidence="2" id="KW-0472">Membrane</keyword>
<evidence type="ECO:0000313" key="4">
    <source>
        <dbReference type="Proteomes" id="UP000651517"/>
    </source>
</evidence>
<keyword evidence="2" id="KW-1133">Transmembrane helix</keyword>
<dbReference type="RefSeq" id="WP_191726735.1">
    <property type="nucleotide sequence ID" value="NZ_JACSPY010000011.1"/>
</dbReference>
<feature type="transmembrane region" description="Helical" evidence="2">
    <location>
        <begin position="20"/>
        <end position="36"/>
    </location>
</feature>
<comment type="caution">
    <text evidence="3">The sequence shown here is derived from an EMBL/GenBank/DDBJ whole genome shotgun (WGS) entry which is preliminary data.</text>
</comment>
<evidence type="ECO:0008006" key="5">
    <source>
        <dbReference type="Google" id="ProtNLM"/>
    </source>
</evidence>